<dbReference type="AlphaFoldDB" id="A0A081B492"/>
<protein>
    <submittedName>
        <fullName evidence="1">Uncharacterized protein</fullName>
    </submittedName>
</protein>
<accession>A0A081B492</accession>
<name>A0A081B492_PHYNI</name>
<dbReference type="EMBL" id="ANJA01000112">
    <property type="protein sequence ID" value="ETO85953.1"/>
    <property type="molecule type" value="Genomic_DNA"/>
</dbReference>
<proteinExistence type="predicted"/>
<dbReference type="Proteomes" id="UP000028582">
    <property type="component" value="Unassembled WGS sequence"/>
</dbReference>
<evidence type="ECO:0000313" key="1">
    <source>
        <dbReference type="EMBL" id="ETO85953.1"/>
    </source>
</evidence>
<organism evidence="1 2">
    <name type="scientific">Phytophthora nicotianae P1976</name>
    <dbReference type="NCBI Taxonomy" id="1317066"/>
    <lineage>
        <taxon>Eukaryota</taxon>
        <taxon>Sar</taxon>
        <taxon>Stramenopiles</taxon>
        <taxon>Oomycota</taxon>
        <taxon>Peronosporomycetes</taxon>
        <taxon>Peronosporales</taxon>
        <taxon>Peronosporaceae</taxon>
        <taxon>Phytophthora</taxon>
    </lineage>
</organism>
<comment type="caution">
    <text evidence="1">The sequence shown here is derived from an EMBL/GenBank/DDBJ whole genome shotgun (WGS) entry which is preliminary data.</text>
</comment>
<sequence length="34" mass="4175">MVLKQNKMCPRFKTLSHNTCGEDRKKIMRWEHEV</sequence>
<reference evidence="1 2" key="1">
    <citation type="submission" date="2013-11" db="EMBL/GenBank/DDBJ databases">
        <title>The Genome Sequence of Phytophthora parasitica P1976.</title>
        <authorList>
            <consortium name="The Broad Institute Genomics Platform"/>
            <person name="Russ C."/>
            <person name="Tyler B."/>
            <person name="Panabieres F."/>
            <person name="Shan W."/>
            <person name="Tripathy S."/>
            <person name="Grunwald N."/>
            <person name="Machado M."/>
            <person name="Johnson C.S."/>
            <person name="Walker B."/>
            <person name="Young S."/>
            <person name="Zeng Q."/>
            <person name="Gargeya S."/>
            <person name="Fitzgerald M."/>
            <person name="Haas B."/>
            <person name="Abouelleil A."/>
            <person name="Allen A.W."/>
            <person name="Alvarado L."/>
            <person name="Arachchi H.M."/>
            <person name="Berlin A.M."/>
            <person name="Chapman S.B."/>
            <person name="Gainer-Dewar J."/>
            <person name="Goldberg J."/>
            <person name="Griggs A."/>
            <person name="Gujja S."/>
            <person name="Hansen M."/>
            <person name="Howarth C."/>
            <person name="Imamovic A."/>
            <person name="Ireland A."/>
            <person name="Larimer J."/>
            <person name="McCowan C."/>
            <person name="Murphy C."/>
            <person name="Pearson M."/>
            <person name="Poon T.W."/>
            <person name="Priest M."/>
            <person name="Roberts A."/>
            <person name="Saif S."/>
            <person name="Shea T."/>
            <person name="Sisk P."/>
            <person name="Sykes S."/>
            <person name="Wortman J."/>
            <person name="Nusbaum C."/>
            <person name="Birren B."/>
        </authorList>
    </citation>
    <scope>NUCLEOTIDE SEQUENCE [LARGE SCALE GENOMIC DNA]</scope>
    <source>
        <strain evidence="1 2">P1976</strain>
    </source>
</reference>
<gene>
    <name evidence="1" type="ORF">F444_00476</name>
</gene>
<evidence type="ECO:0000313" key="2">
    <source>
        <dbReference type="Proteomes" id="UP000028582"/>
    </source>
</evidence>